<dbReference type="AlphaFoldDB" id="A0A4P7YD26"/>
<dbReference type="InterPro" id="IPR052931">
    <property type="entry name" value="Prophage_regulatory_activator"/>
</dbReference>
<name>A0A4P7YD26_PSEVE</name>
<reference evidence="2" key="1">
    <citation type="submission" date="2019-04" db="EMBL/GenBank/DDBJ databases">
        <title>Complete genome sequence of Pseudomonas veronii strain PVy, a versatile degrader capable of using multiple contaminants as sole carbon sources.</title>
        <authorList>
            <person name="Lopez-Echartea E."/>
            <person name="Ridl J."/>
            <person name="Pajer P."/>
            <person name="Strejcek M."/>
            <person name="Suman J."/>
            <person name="Uhlik O."/>
        </authorList>
    </citation>
    <scope>NUCLEOTIDE SEQUENCE [LARGE SCALE GENOMIC DNA]</scope>
    <source>
        <strain evidence="2">Pvy</strain>
    </source>
</reference>
<dbReference type="EMBL" id="CP039631">
    <property type="protein sequence ID" value="QCG68753.1"/>
    <property type="molecule type" value="Genomic_DNA"/>
</dbReference>
<dbReference type="Pfam" id="PF05930">
    <property type="entry name" value="Phage_AlpA"/>
    <property type="match status" value="1"/>
</dbReference>
<dbReference type="Proteomes" id="UP000298274">
    <property type="component" value="Chromosome"/>
</dbReference>
<evidence type="ECO:0000313" key="1">
    <source>
        <dbReference type="EMBL" id="QCG68753.1"/>
    </source>
</evidence>
<dbReference type="Gene3D" id="1.10.238.160">
    <property type="match status" value="1"/>
</dbReference>
<evidence type="ECO:0000313" key="2">
    <source>
        <dbReference type="Proteomes" id="UP000298274"/>
    </source>
</evidence>
<proteinExistence type="predicted"/>
<dbReference type="PANTHER" id="PTHR36154">
    <property type="entry name" value="DNA-BINDING TRANSCRIPTIONAL ACTIVATOR ALPA"/>
    <property type="match status" value="1"/>
</dbReference>
<organism evidence="1 2">
    <name type="scientific">Pseudomonas veronii</name>
    <dbReference type="NCBI Taxonomy" id="76761"/>
    <lineage>
        <taxon>Bacteria</taxon>
        <taxon>Pseudomonadati</taxon>
        <taxon>Pseudomonadota</taxon>
        <taxon>Gammaproteobacteria</taxon>
        <taxon>Pseudomonadales</taxon>
        <taxon>Pseudomonadaceae</taxon>
        <taxon>Pseudomonas</taxon>
    </lineage>
</organism>
<accession>A0A4P7YD26</accession>
<sequence length="78" mass="9009">MLRLKDVLKRTGFSRSTIYNKLNVASDHYDAKFPRQIRVGKTSVRWIESEINSWMEGYVKLSRQSQGSMAEIISAMVV</sequence>
<dbReference type="InterPro" id="IPR010260">
    <property type="entry name" value="AlpA"/>
</dbReference>
<gene>
    <name evidence="1" type="ORF">E4167_18670</name>
</gene>
<dbReference type="PANTHER" id="PTHR36154:SF1">
    <property type="entry name" value="DNA-BINDING TRANSCRIPTIONAL ACTIVATOR ALPA"/>
    <property type="match status" value="1"/>
</dbReference>
<protein>
    <submittedName>
        <fullName evidence="1">AlpA family phage regulatory protein</fullName>
    </submittedName>
</protein>